<evidence type="ECO:0000313" key="1">
    <source>
        <dbReference type="EMBL" id="MCD7458348.1"/>
    </source>
</evidence>
<name>A0ABS8SHF4_DATST</name>
<dbReference type="Proteomes" id="UP000823775">
    <property type="component" value="Unassembled WGS sequence"/>
</dbReference>
<evidence type="ECO:0000313" key="2">
    <source>
        <dbReference type="Proteomes" id="UP000823775"/>
    </source>
</evidence>
<comment type="caution">
    <text evidence="1">The sequence shown here is derived from an EMBL/GenBank/DDBJ whole genome shotgun (WGS) entry which is preliminary data.</text>
</comment>
<accession>A0ABS8SHF4</accession>
<proteinExistence type="predicted"/>
<feature type="non-terminal residue" evidence="1">
    <location>
        <position position="1"/>
    </location>
</feature>
<reference evidence="1 2" key="1">
    <citation type="journal article" date="2021" name="BMC Genomics">
        <title>Datura genome reveals duplications of psychoactive alkaloid biosynthetic genes and high mutation rate following tissue culture.</title>
        <authorList>
            <person name="Rajewski A."/>
            <person name="Carter-House D."/>
            <person name="Stajich J."/>
            <person name="Litt A."/>
        </authorList>
    </citation>
    <scope>NUCLEOTIDE SEQUENCE [LARGE SCALE GENOMIC DNA]</scope>
    <source>
        <strain evidence="1">AR-01</strain>
    </source>
</reference>
<sequence length="190" mass="21658">VIASNTNKGTEIEEASKGLKRLKKGTKGSRSLAKGAVARRFGERAMEPHGGLSWFNTQTEVKYSPLNWIYEGGLAVEFPTIWDKVRELGLCYIFVDPEKCNVTLVREFYANWNISFRESTKVKIWGQVVRFMYKRFNTFPGTPATNQSEYFILLERTHTETLTILFVVSIHEPIGQGIIMALTQHFCSPT</sequence>
<protein>
    <submittedName>
        <fullName evidence="1">Uncharacterized protein</fullName>
    </submittedName>
</protein>
<dbReference type="EMBL" id="JACEIK010000515">
    <property type="protein sequence ID" value="MCD7458348.1"/>
    <property type="molecule type" value="Genomic_DNA"/>
</dbReference>
<organism evidence="1 2">
    <name type="scientific">Datura stramonium</name>
    <name type="common">Jimsonweed</name>
    <name type="synonym">Common thornapple</name>
    <dbReference type="NCBI Taxonomy" id="4076"/>
    <lineage>
        <taxon>Eukaryota</taxon>
        <taxon>Viridiplantae</taxon>
        <taxon>Streptophyta</taxon>
        <taxon>Embryophyta</taxon>
        <taxon>Tracheophyta</taxon>
        <taxon>Spermatophyta</taxon>
        <taxon>Magnoliopsida</taxon>
        <taxon>eudicotyledons</taxon>
        <taxon>Gunneridae</taxon>
        <taxon>Pentapetalae</taxon>
        <taxon>asterids</taxon>
        <taxon>lamiids</taxon>
        <taxon>Solanales</taxon>
        <taxon>Solanaceae</taxon>
        <taxon>Solanoideae</taxon>
        <taxon>Datureae</taxon>
        <taxon>Datura</taxon>
    </lineage>
</organism>
<gene>
    <name evidence="1" type="ORF">HAX54_037982</name>
</gene>
<keyword evidence="2" id="KW-1185">Reference proteome</keyword>